<comment type="caution">
    <text evidence="2">The sequence shown here is derived from an EMBL/GenBank/DDBJ whole genome shotgun (WGS) entry which is preliminary data.</text>
</comment>
<gene>
    <name evidence="2" type="ORF">AVEN_65706_1</name>
</gene>
<feature type="region of interest" description="Disordered" evidence="1">
    <location>
        <begin position="26"/>
        <end position="52"/>
    </location>
</feature>
<dbReference type="EMBL" id="BGPR01024442">
    <property type="protein sequence ID" value="GBN92550.1"/>
    <property type="molecule type" value="Genomic_DNA"/>
</dbReference>
<keyword evidence="3" id="KW-1185">Reference proteome</keyword>
<accession>A0A4Y2SY65</accession>
<organism evidence="2 3">
    <name type="scientific">Araneus ventricosus</name>
    <name type="common">Orbweaver spider</name>
    <name type="synonym">Epeira ventricosa</name>
    <dbReference type="NCBI Taxonomy" id="182803"/>
    <lineage>
        <taxon>Eukaryota</taxon>
        <taxon>Metazoa</taxon>
        <taxon>Ecdysozoa</taxon>
        <taxon>Arthropoda</taxon>
        <taxon>Chelicerata</taxon>
        <taxon>Arachnida</taxon>
        <taxon>Araneae</taxon>
        <taxon>Araneomorphae</taxon>
        <taxon>Entelegynae</taxon>
        <taxon>Araneoidea</taxon>
        <taxon>Araneidae</taxon>
        <taxon>Araneus</taxon>
    </lineage>
</organism>
<reference evidence="2 3" key="1">
    <citation type="journal article" date="2019" name="Sci. Rep.">
        <title>Orb-weaving spider Araneus ventricosus genome elucidates the spidroin gene catalogue.</title>
        <authorList>
            <person name="Kono N."/>
            <person name="Nakamura H."/>
            <person name="Ohtoshi R."/>
            <person name="Moran D.A.P."/>
            <person name="Shinohara A."/>
            <person name="Yoshida Y."/>
            <person name="Fujiwara M."/>
            <person name="Mori M."/>
            <person name="Tomita M."/>
            <person name="Arakawa K."/>
        </authorList>
    </citation>
    <scope>NUCLEOTIDE SEQUENCE [LARGE SCALE GENOMIC DNA]</scope>
</reference>
<dbReference type="Proteomes" id="UP000499080">
    <property type="component" value="Unassembled WGS sequence"/>
</dbReference>
<sequence>MNSPINLNLSSRAFRTYIQEEGNPAVEGIDLQGPDASRLPNPGDAPYDDAYPPGGCWVRRKSALPMLFPHRREEDIPAAPRLLSMIYNTGS</sequence>
<evidence type="ECO:0000313" key="3">
    <source>
        <dbReference type="Proteomes" id="UP000499080"/>
    </source>
</evidence>
<name>A0A4Y2SY65_ARAVE</name>
<protein>
    <submittedName>
        <fullName evidence="2">Uncharacterized protein</fullName>
    </submittedName>
</protein>
<evidence type="ECO:0000256" key="1">
    <source>
        <dbReference type="SAM" id="MobiDB-lite"/>
    </source>
</evidence>
<feature type="compositionally biased region" description="Low complexity" evidence="1">
    <location>
        <begin position="42"/>
        <end position="52"/>
    </location>
</feature>
<dbReference type="AlphaFoldDB" id="A0A4Y2SY65"/>
<evidence type="ECO:0000313" key="2">
    <source>
        <dbReference type="EMBL" id="GBN92550.1"/>
    </source>
</evidence>
<proteinExistence type="predicted"/>